<evidence type="ECO:0000256" key="2">
    <source>
        <dbReference type="ARBA" id="ARBA00022692"/>
    </source>
</evidence>
<dbReference type="GO" id="GO:0006457">
    <property type="term" value="P:protein folding"/>
    <property type="evidence" value="ECO:0007669"/>
    <property type="project" value="InterPro"/>
</dbReference>
<evidence type="ECO:0000256" key="1">
    <source>
        <dbReference type="ARBA" id="ARBA00004141"/>
    </source>
</evidence>
<protein>
    <submittedName>
        <fullName evidence="6">Disulfide bond formation protein DsbB</fullName>
    </submittedName>
</protein>
<reference evidence="6 7" key="1">
    <citation type="submission" date="2020-08" db="EMBL/GenBank/DDBJ databases">
        <title>Genomic Encyclopedia of Type Strains, Phase IV (KMG-IV): sequencing the most valuable type-strain genomes for metagenomic binning, comparative biology and taxonomic classification.</title>
        <authorList>
            <person name="Goeker M."/>
        </authorList>
    </citation>
    <scope>NUCLEOTIDE SEQUENCE [LARGE SCALE GENOMIC DNA]</scope>
    <source>
        <strain evidence="6 7">DSM 24194</strain>
    </source>
</reference>
<evidence type="ECO:0000256" key="5">
    <source>
        <dbReference type="SAM" id="Phobius"/>
    </source>
</evidence>
<accession>A0A839Z4C4</accession>
<dbReference type="Proteomes" id="UP000578569">
    <property type="component" value="Unassembled WGS sequence"/>
</dbReference>
<dbReference type="Gene3D" id="1.20.1550.10">
    <property type="entry name" value="DsbB-like"/>
    <property type="match status" value="1"/>
</dbReference>
<feature type="transmembrane region" description="Helical" evidence="5">
    <location>
        <begin position="145"/>
        <end position="164"/>
    </location>
</feature>
<proteinExistence type="predicted"/>
<dbReference type="PIRSF" id="PIRSF033913">
    <property type="entry name" value="S-S_format_DsbB"/>
    <property type="match status" value="1"/>
</dbReference>
<comment type="subcellular location">
    <subcellularLocation>
        <location evidence="1">Membrane</location>
        <topology evidence="1">Multi-pass membrane protein</topology>
    </subcellularLocation>
</comment>
<dbReference type="GO" id="GO:0015035">
    <property type="term" value="F:protein-disulfide reductase activity"/>
    <property type="evidence" value="ECO:0007669"/>
    <property type="project" value="InterPro"/>
</dbReference>
<name>A0A839Z4C4_9SPHN</name>
<dbReference type="InterPro" id="IPR023380">
    <property type="entry name" value="DsbB-like_sf"/>
</dbReference>
<keyword evidence="7" id="KW-1185">Reference proteome</keyword>
<dbReference type="EMBL" id="JACICF010000001">
    <property type="protein sequence ID" value="MBB3764465.1"/>
    <property type="molecule type" value="Genomic_DNA"/>
</dbReference>
<dbReference type="InterPro" id="IPR003752">
    <property type="entry name" value="DiS_bond_form_DsbB/BdbC"/>
</dbReference>
<evidence type="ECO:0000256" key="3">
    <source>
        <dbReference type="ARBA" id="ARBA00022989"/>
    </source>
</evidence>
<evidence type="ECO:0000313" key="6">
    <source>
        <dbReference type="EMBL" id="MBB3764465.1"/>
    </source>
</evidence>
<keyword evidence="4 5" id="KW-0472">Membrane</keyword>
<keyword evidence="2 5" id="KW-0812">Transmembrane</keyword>
<dbReference type="RefSeq" id="WP_183933722.1">
    <property type="nucleotide sequence ID" value="NZ_JACICF010000001.1"/>
</dbReference>
<evidence type="ECO:0000256" key="4">
    <source>
        <dbReference type="ARBA" id="ARBA00023136"/>
    </source>
</evidence>
<organism evidence="6 7">
    <name type="scientific">Sphingomicrobium lutaoense</name>
    <dbReference type="NCBI Taxonomy" id="515949"/>
    <lineage>
        <taxon>Bacteria</taxon>
        <taxon>Pseudomonadati</taxon>
        <taxon>Pseudomonadota</taxon>
        <taxon>Alphaproteobacteria</taxon>
        <taxon>Sphingomonadales</taxon>
        <taxon>Sphingomonadaceae</taxon>
        <taxon>Sphingomicrobium</taxon>
    </lineage>
</organism>
<sequence length="169" mass="17553">MLAPPVERQLASPRNLRLLALFVPSALLAGALGSQYIGGLFPCDMCYWQRWPHAAAILLALASFTAPANAPRSRLLVGLAAAAIAVSGAIGVYHVGVEMGFYEGVTACSAGSSTTDPGALLDEIMNAPVIRCDQVQWEFLSVSMAGWNAIISLGTAALIAIGLVKGKKA</sequence>
<dbReference type="AlphaFoldDB" id="A0A839Z4C4"/>
<dbReference type="GO" id="GO:0016020">
    <property type="term" value="C:membrane"/>
    <property type="evidence" value="ECO:0007669"/>
    <property type="project" value="UniProtKB-SubCell"/>
</dbReference>
<feature type="transmembrane region" description="Helical" evidence="5">
    <location>
        <begin position="49"/>
        <end position="68"/>
    </location>
</feature>
<dbReference type="Pfam" id="PF02600">
    <property type="entry name" value="DsbB"/>
    <property type="match status" value="1"/>
</dbReference>
<feature type="transmembrane region" description="Helical" evidence="5">
    <location>
        <begin position="75"/>
        <end position="95"/>
    </location>
</feature>
<dbReference type="InterPro" id="IPR024199">
    <property type="entry name" value="Uncharacterised_DsbB"/>
</dbReference>
<evidence type="ECO:0000313" key="7">
    <source>
        <dbReference type="Proteomes" id="UP000578569"/>
    </source>
</evidence>
<dbReference type="SUPFAM" id="SSF158442">
    <property type="entry name" value="DsbB-like"/>
    <property type="match status" value="1"/>
</dbReference>
<keyword evidence="3 5" id="KW-1133">Transmembrane helix</keyword>
<gene>
    <name evidence="6" type="ORF">FHS50_001488</name>
</gene>
<comment type="caution">
    <text evidence="6">The sequence shown here is derived from an EMBL/GenBank/DDBJ whole genome shotgun (WGS) entry which is preliminary data.</text>
</comment>